<gene>
    <name evidence="1" type="ORF">EGR_08503</name>
</gene>
<dbReference type="RefSeq" id="XP_024347838.1">
    <property type="nucleotide sequence ID" value="XM_024497752.1"/>
</dbReference>
<proteinExistence type="predicted"/>
<name>W6UEV3_ECHGR</name>
<dbReference type="EMBL" id="APAU02000108">
    <property type="protein sequence ID" value="EUB56642.1"/>
    <property type="molecule type" value="Genomic_DNA"/>
</dbReference>
<evidence type="ECO:0000313" key="2">
    <source>
        <dbReference type="Proteomes" id="UP000019149"/>
    </source>
</evidence>
<dbReference type="CTD" id="36344218"/>
<dbReference type="Proteomes" id="UP000019149">
    <property type="component" value="Unassembled WGS sequence"/>
</dbReference>
<organism evidence="1 2">
    <name type="scientific">Echinococcus granulosus</name>
    <name type="common">Hydatid tapeworm</name>
    <dbReference type="NCBI Taxonomy" id="6210"/>
    <lineage>
        <taxon>Eukaryota</taxon>
        <taxon>Metazoa</taxon>
        <taxon>Spiralia</taxon>
        <taxon>Lophotrochozoa</taxon>
        <taxon>Platyhelminthes</taxon>
        <taxon>Cestoda</taxon>
        <taxon>Eucestoda</taxon>
        <taxon>Cyclophyllidea</taxon>
        <taxon>Taeniidae</taxon>
        <taxon>Echinococcus</taxon>
        <taxon>Echinococcus granulosus group</taxon>
    </lineage>
</organism>
<accession>W6UEV3</accession>
<evidence type="ECO:0000313" key="1">
    <source>
        <dbReference type="EMBL" id="EUB56642.1"/>
    </source>
</evidence>
<reference evidence="1 2" key="1">
    <citation type="journal article" date="2013" name="Nat. Genet.">
        <title>The genome of the hydatid tapeworm Echinococcus granulosus.</title>
        <authorList>
            <person name="Zheng H."/>
            <person name="Zhang W."/>
            <person name="Zhang L."/>
            <person name="Zhang Z."/>
            <person name="Li J."/>
            <person name="Lu G."/>
            <person name="Zhu Y."/>
            <person name="Wang Y."/>
            <person name="Huang Y."/>
            <person name="Liu J."/>
            <person name="Kang H."/>
            <person name="Chen J."/>
            <person name="Wang L."/>
            <person name="Chen A."/>
            <person name="Yu S."/>
            <person name="Gao Z."/>
            <person name="Jin L."/>
            <person name="Gu W."/>
            <person name="Wang Z."/>
            <person name="Zhao L."/>
            <person name="Shi B."/>
            <person name="Wen H."/>
            <person name="Lin R."/>
            <person name="Jones M.K."/>
            <person name="Brejova B."/>
            <person name="Vinar T."/>
            <person name="Zhao G."/>
            <person name="McManus D.P."/>
            <person name="Chen Z."/>
            <person name="Zhou Y."/>
            <person name="Wang S."/>
        </authorList>
    </citation>
    <scope>NUCLEOTIDE SEQUENCE [LARGE SCALE GENOMIC DNA]</scope>
</reference>
<dbReference type="GeneID" id="36344218"/>
<sequence>MDVLSPKVCRRFCEKATVDWLLSDKEVVNQIDWLFSQKLLEGSNEFCAAFGQSQNVKQNNFYCSNPHIFWLFEEKILRLQPTEKDKEESSPQ</sequence>
<keyword evidence="2" id="KW-1185">Reference proteome</keyword>
<comment type="caution">
    <text evidence="1">The sequence shown here is derived from an EMBL/GenBank/DDBJ whole genome shotgun (WGS) entry which is preliminary data.</text>
</comment>
<dbReference type="KEGG" id="egl:EGR_08503"/>
<protein>
    <submittedName>
        <fullName evidence="1">Uncharacterized protein</fullName>
    </submittedName>
</protein>
<dbReference type="AlphaFoldDB" id="W6UEV3"/>